<feature type="transmembrane region" description="Helical" evidence="10">
    <location>
        <begin position="342"/>
        <end position="361"/>
    </location>
</feature>
<feature type="region of interest" description="Disordered" evidence="11">
    <location>
        <begin position="1"/>
        <end position="29"/>
    </location>
</feature>
<evidence type="ECO:0000256" key="7">
    <source>
        <dbReference type="ARBA" id="ARBA00022824"/>
    </source>
</evidence>
<keyword evidence="13" id="KW-1185">Reference proteome</keyword>
<evidence type="ECO:0000256" key="3">
    <source>
        <dbReference type="ARBA" id="ARBA00007063"/>
    </source>
</evidence>
<keyword evidence="4 10" id="KW-0328">Glycosyltransferase</keyword>
<dbReference type="RefSeq" id="XP_007731956.1">
    <property type="nucleotide sequence ID" value="XM_007733766.1"/>
</dbReference>
<evidence type="ECO:0000256" key="6">
    <source>
        <dbReference type="ARBA" id="ARBA00022692"/>
    </source>
</evidence>
<evidence type="ECO:0000256" key="2">
    <source>
        <dbReference type="ARBA" id="ARBA00004922"/>
    </source>
</evidence>
<dbReference type="EMBL" id="AMGY01000003">
    <property type="protein sequence ID" value="EXJ86677.1"/>
    <property type="molecule type" value="Genomic_DNA"/>
</dbReference>
<sequence length="603" mass="68294">MDPSLEEFKRRSGPIKVPQFQGTNPQPLGNLQQAPTPTRLYLPLSVAFYTCFASHLLAALYAPIQDCDETFNYWEPLHYLTHGYGLQTWEYSPEYGIRSWAYIALHALPAKIVSLLGQSKTFEFYALRIGFAIVCAATEVRLYSAISRTLNPRVGVIYLMIVAVTPGFFYASSAFLPSSFAMYTSTLGLACFMDWYGGPRTAPGIMWFGVGALLGWPFAGALVVPFVLEDWLIALVGQVDLFATFRRYLDGFVRCLIVLALQISIDTFFYHKIVVVPWRIVAYNVFGGQGRGPDIFGTEPWDYYVRNLLLNFNIWFILALVSGPLFLFQWIVLKQHTTKQTLLRTLTFLSPFYLWLAIFTLEPHKEERFMFPAYPFLALNAAIAFHSLLAWIGSSESIIFGRIPAKLKLLAILSTVLVAVNIGLLRTLGTVTAYRAPLQIYRVLESANMTRGGDTVCFGKDWYRFPSSHFLPHNTHAKFIKSEFDGLLPGNFHEGETGFGFFPGTWLVPAGMNDQNREDPGKHVDVEHCTFLVDSYMPGIEATEHEPLYVVDDGWEKIACAPFLDTSRTGMVARTVWIPDLAVIPPRYRRRWGEHCLLHRRTT</sequence>
<dbReference type="GeneID" id="19167756"/>
<dbReference type="Proteomes" id="UP000019478">
    <property type="component" value="Unassembled WGS sequence"/>
</dbReference>
<feature type="transmembrane region" description="Helical" evidence="10">
    <location>
        <begin position="125"/>
        <end position="144"/>
    </location>
</feature>
<comment type="caution">
    <text evidence="12">The sequence shown here is derived from an EMBL/GenBank/DDBJ whole genome shotgun (WGS) entry which is preliminary data.</text>
</comment>
<dbReference type="PANTHER" id="PTHR22760:SF2">
    <property type="entry name" value="ALPHA-1,2-MANNOSYLTRANSFERASE ALG9"/>
    <property type="match status" value="1"/>
</dbReference>
<gene>
    <name evidence="12" type="ORF">A1O3_03630</name>
</gene>
<comment type="pathway">
    <text evidence="2">Protein modification; protein glycosylation.</text>
</comment>
<dbReference type="eggNOG" id="KOG2515">
    <property type="taxonomic scope" value="Eukaryota"/>
</dbReference>
<dbReference type="Pfam" id="PF03901">
    <property type="entry name" value="Glyco_transf_22"/>
    <property type="match status" value="1"/>
</dbReference>
<keyword evidence="5 12" id="KW-0808">Transferase</keyword>
<reference evidence="12 13" key="1">
    <citation type="submission" date="2013-03" db="EMBL/GenBank/DDBJ databases">
        <title>The Genome Sequence of Capronia epimyces CBS 606.96.</title>
        <authorList>
            <consortium name="The Broad Institute Genomics Platform"/>
            <person name="Cuomo C."/>
            <person name="de Hoog S."/>
            <person name="Gorbushina A."/>
            <person name="Walker B."/>
            <person name="Young S.K."/>
            <person name="Zeng Q."/>
            <person name="Gargeya S."/>
            <person name="Fitzgerald M."/>
            <person name="Haas B."/>
            <person name="Abouelleil A."/>
            <person name="Allen A.W."/>
            <person name="Alvarado L."/>
            <person name="Arachchi H.M."/>
            <person name="Berlin A.M."/>
            <person name="Chapman S.B."/>
            <person name="Gainer-Dewar J."/>
            <person name="Goldberg J."/>
            <person name="Griggs A."/>
            <person name="Gujja S."/>
            <person name="Hansen M."/>
            <person name="Howarth C."/>
            <person name="Imamovic A."/>
            <person name="Ireland A."/>
            <person name="Larimer J."/>
            <person name="McCowan C."/>
            <person name="Murphy C."/>
            <person name="Pearson M."/>
            <person name="Poon T.W."/>
            <person name="Priest M."/>
            <person name="Roberts A."/>
            <person name="Saif S."/>
            <person name="Shea T."/>
            <person name="Sisk P."/>
            <person name="Sykes S."/>
            <person name="Wortman J."/>
            <person name="Nusbaum C."/>
            <person name="Birren B."/>
        </authorList>
    </citation>
    <scope>NUCLEOTIDE SEQUENCE [LARGE SCALE GENOMIC DNA]</scope>
    <source>
        <strain evidence="12 13">CBS 606.96</strain>
    </source>
</reference>
<feature type="compositionally biased region" description="Basic and acidic residues" evidence="11">
    <location>
        <begin position="1"/>
        <end position="10"/>
    </location>
</feature>
<dbReference type="InterPro" id="IPR005599">
    <property type="entry name" value="GPI_mannosylTrfase"/>
</dbReference>
<dbReference type="GO" id="GO:0000026">
    <property type="term" value="F:alpha-1,2-mannosyltransferase activity"/>
    <property type="evidence" value="ECO:0007669"/>
    <property type="project" value="TreeGrafter"/>
</dbReference>
<dbReference type="UniPathway" id="UPA00378"/>
<comment type="similarity">
    <text evidence="3 10">Belongs to the glycosyltransferase 22 family.</text>
</comment>
<dbReference type="STRING" id="1182542.W9Y1I3"/>
<proteinExistence type="inferred from homology"/>
<evidence type="ECO:0000313" key="13">
    <source>
        <dbReference type="Proteomes" id="UP000019478"/>
    </source>
</evidence>
<keyword evidence="8 10" id="KW-1133">Transmembrane helix</keyword>
<dbReference type="GO" id="GO:0005789">
    <property type="term" value="C:endoplasmic reticulum membrane"/>
    <property type="evidence" value="ECO:0007669"/>
    <property type="project" value="UniProtKB-SubCell"/>
</dbReference>
<evidence type="ECO:0000256" key="11">
    <source>
        <dbReference type="SAM" id="MobiDB-lite"/>
    </source>
</evidence>
<feature type="transmembrane region" description="Helical" evidence="10">
    <location>
        <begin position="373"/>
        <end position="393"/>
    </location>
</feature>
<keyword evidence="9 10" id="KW-0472">Membrane</keyword>
<feature type="transmembrane region" description="Helical" evidence="10">
    <location>
        <begin position="312"/>
        <end position="333"/>
    </location>
</feature>
<name>W9Y1I3_9EURO</name>
<dbReference type="PANTHER" id="PTHR22760">
    <property type="entry name" value="GLYCOSYLTRANSFERASE"/>
    <property type="match status" value="1"/>
</dbReference>
<dbReference type="HOGENOM" id="CLU_018152_0_0_1"/>
<feature type="compositionally biased region" description="Polar residues" evidence="11">
    <location>
        <begin position="20"/>
        <end position="29"/>
    </location>
</feature>
<evidence type="ECO:0000313" key="12">
    <source>
        <dbReference type="EMBL" id="EXJ86677.1"/>
    </source>
</evidence>
<feature type="transmembrane region" description="Helical" evidence="10">
    <location>
        <begin position="248"/>
        <end position="270"/>
    </location>
</feature>
<dbReference type="GO" id="GO:0006487">
    <property type="term" value="P:protein N-linked glycosylation"/>
    <property type="evidence" value="ECO:0007669"/>
    <property type="project" value="TreeGrafter"/>
</dbReference>
<feature type="transmembrane region" description="Helical" evidence="10">
    <location>
        <begin position="405"/>
        <end position="425"/>
    </location>
</feature>
<accession>W9Y1I3</accession>
<evidence type="ECO:0000256" key="10">
    <source>
        <dbReference type="RuleBase" id="RU363075"/>
    </source>
</evidence>
<comment type="subcellular location">
    <subcellularLocation>
        <location evidence="1 10">Endoplasmic reticulum membrane</location>
        <topology evidence="1 10">Multi-pass membrane protein</topology>
    </subcellularLocation>
</comment>
<feature type="transmembrane region" description="Helical" evidence="10">
    <location>
        <begin position="156"/>
        <end position="176"/>
    </location>
</feature>
<evidence type="ECO:0000256" key="4">
    <source>
        <dbReference type="ARBA" id="ARBA00022676"/>
    </source>
</evidence>
<dbReference type="OrthoDB" id="497541at2759"/>
<dbReference type="EC" id="2.4.1.-" evidence="10"/>
<protein>
    <recommendedName>
        <fullName evidence="10">Mannosyltransferase</fullName>
        <ecNumber evidence="10">2.4.1.-</ecNumber>
    </recommendedName>
</protein>
<feature type="transmembrane region" description="Helical" evidence="10">
    <location>
        <begin position="205"/>
        <end position="228"/>
    </location>
</feature>
<organism evidence="12 13">
    <name type="scientific">Capronia epimyces CBS 606.96</name>
    <dbReference type="NCBI Taxonomy" id="1182542"/>
    <lineage>
        <taxon>Eukaryota</taxon>
        <taxon>Fungi</taxon>
        <taxon>Dikarya</taxon>
        <taxon>Ascomycota</taxon>
        <taxon>Pezizomycotina</taxon>
        <taxon>Eurotiomycetes</taxon>
        <taxon>Chaetothyriomycetidae</taxon>
        <taxon>Chaetothyriales</taxon>
        <taxon>Herpotrichiellaceae</taxon>
        <taxon>Capronia</taxon>
    </lineage>
</organism>
<keyword evidence="7 10" id="KW-0256">Endoplasmic reticulum</keyword>
<evidence type="ECO:0000256" key="8">
    <source>
        <dbReference type="ARBA" id="ARBA00022989"/>
    </source>
</evidence>
<keyword evidence="6 10" id="KW-0812">Transmembrane</keyword>
<evidence type="ECO:0000256" key="9">
    <source>
        <dbReference type="ARBA" id="ARBA00023136"/>
    </source>
</evidence>
<evidence type="ECO:0000256" key="5">
    <source>
        <dbReference type="ARBA" id="ARBA00022679"/>
    </source>
</evidence>
<evidence type="ECO:0000256" key="1">
    <source>
        <dbReference type="ARBA" id="ARBA00004477"/>
    </source>
</evidence>
<dbReference type="AlphaFoldDB" id="W9Y1I3"/>
<feature type="transmembrane region" description="Helical" evidence="10">
    <location>
        <begin position="40"/>
        <end position="64"/>
    </location>
</feature>